<dbReference type="InterPro" id="IPR012106">
    <property type="entry name" value="Phage_Mu_Gp1"/>
</dbReference>
<evidence type="ECO:0000256" key="1">
    <source>
        <dbReference type="SAM" id="Coils"/>
    </source>
</evidence>
<dbReference type="Pfam" id="PF10123">
    <property type="entry name" value="Mu-like_Pro"/>
    <property type="match status" value="1"/>
</dbReference>
<sequence>MKHDDLICCATQLPDEPSERIEWIHLLPGGVFSGRDGRGPYRVTDATALIKASLARAQGKLVIDENHATDLAAPQGRPAPAIGWIDQLEARSDGVWGHASWNARGKALLDERAYRGVSPVIQTDKAGHVLTIARASLTNMPNLPLSHLHHSQAQEPRMDLDEIRSLLSLDGDANEDAVRSALTSAHAAQQSLKKLATLAGVADDAEENVVLHALRARVSGQETATQQIATLKSQIAALETANKKAAAQQFVERMGREKVIPKEMIEEFISVHMQRPELAEKLVGALPDVPRDVTGLHAARPAVTGESNALFTKMDAALGLQTEKGGQSHGA</sequence>
<dbReference type="Proteomes" id="UP001312908">
    <property type="component" value="Unassembled WGS sequence"/>
</dbReference>
<dbReference type="EMBL" id="JAWJZY010000001">
    <property type="protein sequence ID" value="MEE8657675.1"/>
    <property type="molecule type" value="Genomic_DNA"/>
</dbReference>
<keyword evidence="1" id="KW-0175">Coiled coil</keyword>
<proteinExistence type="predicted"/>
<protein>
    <recommendedName>
        <fullName evidence="4">Mu-like prophage I protein</fullName>
    </recommendedName>
</protein>
<evidence type="ECO:0000313" key="2">
    <source>
        <dbReference type="EMBL" id="MEE8657675.1"/>
    </source>
</evidence>
<gene>
    <name evidence="2" type="ORF">DOFOFD_01430</name>
</gene>
<comment type="caution">
    <text evidence="2">The sequence shown here is derived from an EMBL/GenBank/DDBJ whole genome shotgun (WGS) entry which is preliminary data.</text>
</comment>
<organism evidence="2 3">
    <name type="scientific">Sorlinia euscelidii</name>
    <dbReference type="NCBI Taxonomy" id="3081148"/>
    <lineage>
        <taxon>Bacteria</taxon>
        <taxon>Pseudomonadati</taxon>
        <taxon>Pseudomonadota</taxon>
        <taxon>Alphaproteobacteria</taxon>
        <taxon>Acetobacterales</taxon>
        <taxon>Acetobacteraceae</taxon>
        <taxon>Sorlinia</taxon>
    </lineage>
</organism>
<feature type="coiled-coil region" evidence="1">
    <location>
        <begin position="221"/>
        <end position="248"/>
    </location>
</feature>
<evidence type="ECO:0000313" key="3">
    <source>
        <dbReference type="Proteomes" id="UP001312908"/>
    </source>
</evidence>
<evidence type="ECO:0008006" key="4">
    <source>
        <dbReference type="Google" id="ProtNLM"/>
    </source>
</evidence>
<name>A0ABU7U272_9PROT</name>
<keyword evidence="3" id="KW-1185">Reference proteome</keyword>
<dbReference type="RefSeq" id="WP_394818687.1">
    <property type="nucleotide sequence ID" value="NZ_JAWJZY010000001.1"/>
</dbReference>
<accession>A0ABU7U272</accession>
<reference evidence="2 3" key="1">
    <citation type="submission" date="2023-10" db="EMBL/GenBank/DDBJ databases">
        <title>Sorlinia euscelidii gen. nov., sp. nov., an acetic acid bacteria isolated from the gut of Euscelidius variegatus emitter.</title>
        <authorList>
            <person name="Michoud G."/>
            <person name="Marasco R."/>
            <person name="Seferji K."/>
            <person name="Gonella E."/>
            <person name="Garuglieri E."/>
            <person name="Alma A."/>
            <person name="Mapelli F."/>
            <person name="Borin S."/>
            <person name="Daffonchio D."/>
            <person name="Crotti E."/>
        </authorList>
    </citation>
    <scope>NUCLEOTIDE SEQUENCE [LARGE SCALE GENOMIC DNA]</scope>
    <source>
        <strain evidence="2 3">EV16P</strain>
    </source>
</reference>